<organism evidence="1 2">
    <name type="scientific">Paenibacillus agaridevorans</name>
    <dbReference type="NCBI Taxonomy" id="171404"/>
    <lineage>
        <taxon>Bacteria</taxon>
        <taxon>Bacillati</taxon>
        <taxon>Bacillota</taxon>
        <taxon>Bacilli</taxon>
        <taxon>Bacillales</taxon>
        <taxon>Paenibacillaceae</taxon>
        <taxon>Paenibacillus</taxon>
    </lineage>
</organism>
<keyword evidence="2" id="KW-1185">Reference proteome</keyword>
<sequence>MELLSDDLLIDTYFAAIEYKLEPDFIRMLAIEVKRRGVDIAAHANRRQPA</sequence>
<dbReference type="EMBL" id="BDQX01000281">
    <property type="protein sequence ID" value="GBG09985.1"/>
    <property type="molecule type" value="Genomic_DNA"/>
</dbReference>
<dbReference type="AlphaFoldDB" id="A0A2R5EV26"/>
<accession>A0A2R5EV26</accession>
<reference evidence="1 2" key="1">
    <citation type="submission" date="2017-08" db="EMBL/GenBank/DDBJ databases">
        <title>Substantial Increase in Enzyme Production by Combined Drug-Resistance Mutations in Paenibacillus agaridevorans.</title>
        <authorList>
            <person name="Tanaka Y."/>
            <person name="Funane K."/>
            <person name="Hosaka T."/>
            <person name="Shiwa Y."/>
            <person name="Fujita N."/>
            <person name="Miyazaki T."/>
            <person name="Yoshikawa H."/>
            <person name="Murakami K."/>
            <person name="Kasahara K."/>
            <person name="Inaoka T."/>
            <person name="Hiraga Y."/>
            <person name="Ochi K."/>
        </authorList>
    </citation>
    <scope>NUCLEOTIDE SEQUENCE [LARGE SCALE GENOMIC DNA]</scope>
    <source>
        <strain evidence="1 2">T-3040</strain>
    </source>
</reference>
<dbReference type="InterPro" id="IPR015064">
    <property type="entry name" value="Sda"/>
</dbReference>
<dbReference type="SUPFAM" id="SSF100985">
    <property type="entry name" value="Sporulation inhibitor Sda"/>
    <property type="match status" value="1"/>
</dbReference>
<evidence type="ECO:0000313" key="1">
    <source>
        <dbReference type="EMBL" id="GBG09985.1"/>
    </source>
</evidence>
<name>A0A2R5EV26_9BACL</name>
<dbReference type="InterPro" id="IPR036916">
    <property type="entry name" value="Sda_sf"/>
</dbReference>
<protein>
    <submittedName>
        <fullName evidence="1">Putative sporulation histidine kinase inhibitor Sda</fullName>
    </submittedName>
</protein>
<gene>
    <name evidence="1" type="ORF">PAT3040_04668</name>
</gene>
<proteinExistence type="predicted"/>
<dbReference type="Gene3D" id="1.10.287.1100">
    <property type="entry name" value="Sporulation inhibitor A"/>
    <property type="match status" value="1"/>
</dbReference>
<dbReference type="Proteomes" id="UP000245202">
    <property type="component" value="Unassembled WGS sequence"/>
</dbReference>
<evidence type="ECO:0000313" key="2">
    <source>
        <dbReference type="Proteomes" id="UP000245202"/>
    </source>
</evidence>
<dbReference type="Pfam" id="PF08970">
    <property type="entry name" value="Sda"/>
    <property type="match status" value="1"/>
</dbReference>
<comment type="caution">
    <text evidence="1">The sequence shown here is derived from an EMBL/GenBank/DDBJ whole genome shotgun (WGS) entry which is preliminary data.</text>
</comment>